<evidence type="ECO:0000256" key="1">
    <source>
        <dbReference type="SAM" id="MobiDB-lite"/>
    </source>
</evidence>
<organism evidence="2 3">
    <name type="scientific">Caenorhabditis nigoni</name>
    <dbReference type="NCBI Taxonomy" id="1611254"/>
    <lineage>
        <taxon>Eukaryota</taxon>
        <taxon>Metazoa</taxon>
        <taxon>Ecdysozoa</taxon>
        <taxon>Nematoda</taxon>
        <taxon>Chromadorea</taxon>
        <taxon>Rhabditida</taxon>
        <taxon>Rhabditina</taxon>
        <taxon>Rhabditomorpha</taxon>
        <taxon>Rhabditoidea</taxon>
        <taxon>Rhabditidae</taxon>
        <taxon>Peloderinae</taxon>
        <taxon>Caenorhabditis</taxon>
    </lineage>
</organism>
<proteinExistence type="predicted"/>
<sequence length="83" mass="9414">MSGPQTPQRFKIELSSRSKTLQDPNFALNPNPTCKKSKLTLLILQQTSLRQVHLFQQPVPMRQLAAEQSKWAGLDSQLVQFPP</sequence>
<feature type="region of interest" description="Disordered" evidence="1">
    <location>
        <begin position="1"/>
        <end position="30"/>
    </location>
</feature>
<dbReference type="AlphaFoldDB" id="A0A2G5UPB2"/>
<dbReference type="EMBL" id="PDUG01000003">
    <property type="protein sequence ID" value="PIC41404.1"/>
    <property type="molecule type" value="Genomic_DNA"/>
</dbReference>
<protein>
    <submittedName>
        <fullName evidence="2">Uncharacterized protein</fullName>
    </submittedName>
</protein>
<keyword evidence="3" id="KW-1185">Reference proteome</keyword>
<comment type="caution">
    <text evidence="2">The sequence shown here is derived from an EMBL/GenBank/DDBJ whole genome shotgun (WGS) entry which is preliminary data.</text>
</comment>
<reference evidence="3" key="1">
    <citation type="submission" date="2017-10" db="EMBL/GenBank/DDBJ databases">
        <title>Rapid genome shrinkage in a self-fertile nematode reveals novel sperm competition proteins.</title>
        <authorList>
            <person name="Yin D."/>
            <person name="Schwarz E.M."/>
            <person name="Thomas C.G."/>
            <person name="Felde R.L."/>
            <person name="Korf I.F."/>
            <person name="Cutter A.D."/>
            <person name="Schartner C.M."/>
            <person name="Ralston E.J."/>
            <person name="Meyer B.J."/>
            <person name="Haag E.S."/>
        </authorList>
    </citation>
    <scope>NUCLEOTIDE SEQUENCE [LARGE SCALE GENOMIC DNA]</scope>
    <source>
        <strain evidence="3">JU1422</strain>
    </source>
</reference>
<name>A0A2G5UPB2_9PELO</name>
<gene>
    <name evidence="2" type="primary">Cnig_chr_III.g8835</name>
    <name evidence="2" type="ORF">B9Z55_008835</name>
</gene>
<dbReference type="Proteomes" id="UP000230233">
    <property type="component" value="Chromosome III"/>
</dbReference>
<feature type="compositionally biased region" description="Polar residues" evidence="1">
    <location>
        <begin position="17"/>
        <end position="30"/>
    </location>
</feature>
<evidence type="ECO:0000313" key="2">
    <source>
        <dbReference type="EMBL" id="PIC41404.1"/>
    </source>
</evidence>
<evidence type="ECO:0000313" key="3">
    <source>
        <dbReference type="Proteomes" id="UP000230233"/>
    </source>
</evidence>
<accession>A0A2G5UPB2</accession>